<dbReference type="GO" id="GO:0005524">
    <property type="term" value="F:ATP binding"/>
    <property type="evidence" value="ECO:0007669"/>
    <property type="project" value="UniProtKB-KW"/>
</dbReference>
<accession>A0A9Y2NLE7</accession>
<keyword evidence="5" id="KW-0547">Nucleotide-binding</keyword>
<dbReference type="NCBIfam" id="TIGR03919">
    <property type="entry name" value="T7SS_EccB"/>
    <property type="match status" value="1"/>
</dbReference>
<keyword evidence="13" id="KW-1185">Reference proteome</keyword>
<keyword evidence="6" id="KW-0378">Hydrolase</keyword>
<evidence type="ECO:0000256" key="6">
    <source>
        <dbReference type="ARBA" id="ARBA00022801"/>
    </source>
</evidence>
<dbReference type="PANTHER" id="PTHR40765:SF2">
    <property type="entry name" value="ESX-2 SECRETION SYSTEM ATPASE ECCB2"/>
    <property type="match status" value="1"/>
</dbReference>
<evidence type="ECO:0000256" key="2">
    <source>
        <dbReference type="ARBA" id="ARBA00008149"/>
    </source>
</evidence>
<name>A0A9Y2NLE7_9PSEU</name>
<dbReference type="GO" id="GO:0016787">
    <property type="term" value="F:hydrolase activity"/>
    <property type="evidence" value="ECO:0007669"/>
    <property type="project" value="UniProtKB-KW"/>
</dbReference>
<evidence type="ECO:0000313" key="13">
    <source>
        <dbReference type="Proteomes" id="UP001239397"/>
    </source>
</evidence>
<protein>
    <submittedName>
        <fullName evidence="12">Type VII secretion protein EccB</fullName>
    </submittedName>
</protein>
<proteinExistence type="inferred from homology"/>
<evidence type="ECO:0000256" key="11">
    <source>
        <dbReference type="SAM" id="Phobius"/>
    </source>
</evidence>
<dbReference type="KEGG" id="amog:QRX60_07750"/>
<keyword evidence="3" id="KW-1003">Cell membrane</keyword>
<evidence type="ECO:0000313" key="12">
    <source>
        <dbReference type="EMBL" id="WIY03738.1"/>
    </source>
</evidence>
<reference evidence="12 13" key="1">
    <citation type="submission" date="2023-06" db="EMBL/GenBank/DDBJ databases">
        <authorList>
            <person name="Oyuntsetseg B."/>
            <person name="Kim S.B."/>
        </authorList>
    </citation>
    <scope>NUCLEOTIDE SEQUENCE [LARGE SCALE GENOMIC DNA]</scope>
    <source>
        <strain evidence="12 13">4-36</strain>
    </source>
</reference>
<dbReference type="AlphaFoldDB" id="A0A9Y2NLE7"/>
<keyword evidence="4 11" id="KW-0812">Transmembrane</keyword>
<comment type="subcellular location">
    <subcellularLocation>
        <location evidence="1">Cell membrane</location>
        <topology evidence="1">Single-pass membrane protein</topology>
    </subcellularLocation>
</comment>
<evidence type="ECO:0000256" key="5">
    <source>
        <dbReference type="ARBA" id="ARBA00022741"/>
    </source>
</evidence>
<keyword evidence="8 11" id="KW-1133">Transmembrane helix</keyword>
<dbReference type="PANTHER" id="PTHR40765">
    <property type="entry name" value="ESX-2 SECRETION SYSTEM ATPASE ECCB2"/>
    <property type="match status" value="1"/>
</dbReference>
<dbReference type="GO" id="GO:0005576">
    <property type="term" value="C:extracellular region"/>
    <property type="evidence" value="ECO:0007669"/>
    <property type="project" value="TreeGrafter"/>
</dbReference>
<keyword evidence="7" id="KW-0067">ATP-binding</keyword>
<keyword evidence="9 11" id="KW-0472">Membrane</keyword>
<dbReference type="EMBL" id="CP127295">
    <property type="protein sequence ID" value="WIY03738.1"/>
    <property type="molecule type" value="Genomic_DNA"/>
</dbReference>
<sequence>MPSTPTTKSQVQAYQFVLRRMQSALVRRDAVMLHDPMRTHTRATIVGVVLGALGMIVFVVWGLLSPAPSVPEAGNIVIGEQSGTVYVVMGNPKTLVPTFNLASARLLLLAQQKQTSTGNNPGAAPAAPAAASTTSVKNPTVVSDDQLKDIPRGKLTGIPDGPQLIPTESQRISPNWAVCDQVLLDPTQPNPDIGKTETSVFGGVAPSGLGTELGEKEALLAAADNGKTYLIYRLPSTQNRPNANTVRAEIDTSDSHNSVSTALQLLNQKPRKITQGLLNAIPEVSRLTPPQIPDGPAPADLDGLAAGDVFSTQPTGEQPQYWAITTTGIQQVSQAVADVMRVAKHGSASELRTLGLDKLSGIRVLRSGDPDYIPVDSFPRSVPTVLDATKNSAVACLGWSVVGDGANRDGHTSVYIDTQLPGQNSHGAKFATTKVTTPGPNRVPINGFYLQPGFGAVVQSATGQASFGKGAIQLISDRGIRYSVPDAATADAIGLTNRQPAPESIIGLLPTGASLNTQDVLKQFDSVPIDPNAGAFPSQTPQAGG</sequence>
<organism evidence="12 13">
    <name type="scientific">Amycolatopsis mongoliensis</name>
    <dbReference type="NCBI Taxonomy" id="715475"/>
    <lineage>
        <taxon>Bacteria</taxon>
        <taxon>Bacillati</taxon>
        <taxon>Actinomycetota</taxon>
        <taxon>Actinomycetes</taxon>
        <taxon>Pseudonocardiales</taxon>
        <taxon>Pseudonocardiaceae</taxon>
        <taxon>Amycolatopsis</taxon>
    </lineage>
</organism>
<dbReference type="Gene3D" id="2.40.50.910">
    <property type="entry name" value="Type VII secretion system EccB, repeat 3 domain"/>
    <property type="match status" value="1"/>
</dbReference>
<dbReference type="InterPro" id="IPR042485">
    <property type="entry name" value="T7SS_EccB_R3"/>
</dbReference>
<feature type="region of interest" description="Disordered" evidence="10">
    <location>
        <begin position="115"/>
        <end position="140"/>
    </location>
</feature>
<evidence type="ECO:0000256" key="8">
    <source>
        <dbReference type="ARBA" id="ARBA00022989"/>
    </source>
</evidence>
<feature type="transmembrane region" description="Helical" evidence="11">
    <location>
        <begin position="43"/>
        <end position="64"/>
    </location>
</feature>
<evidence type="ECO:0000256" key="9">
    <source>
        <dbReference type="ARBA" id="ARBA00023136"/>
    </source>
</evidence>
<dbReference type="Pfam" id="PF05108">
    <property type="entry name" value="T7SS_ESX1_EccB"/>
    <property type="match status" value="1"/>
</dbReference>
<dbReference type="InterPro" id="IPR007795">
    <property type="entry name" value="T7SS_EccB"/>
</dbReference>
<dbReference type="Gene3D" id="3.30.2390.20">
    <property type="entry name" value="Type VII secretion system EccB, repeat 1 domain"/>
    <property type="match status" value="1"/>
</dbReference>
<evidence type="ECO:0000256" key="10">
    <source>
        <dbReference type="SAM" id="MobiDB-lite"/>
    </source>
</evidence>
<comment type="similarity">
    <text evidence="2">Belongs to the EccB family.</text>
</comment>
<dbReference type="InterPro" id="IPR044857">
    <property type="entry name" value="T7SS_EccB_R1"/>
</dbReference>
<evidence type="ECO:0000256" key="3">
    <source>
        <dbReference type="ARBA" id="ARBA00022475"/>
    </source>
</evidence>
<feature type="compositionally biased region" description="Low complexity" evidence="10">
    <location>
        <begin position="115"/>
        <end position="135"/>
    </location>
</feature>
<evidence type="ECO:0000256" key="7">
    <source>
        <dbReference type="ARBA" id="ARBA00022840"/>
    </source>
</evidence>
<evidence type="ECO:0000256" key="1">
    <source>
        <dbReference type="ARBA" id="ARBA00004162"/>
    </source>
</evidence>
<gene>
    <name evidence="12" type="primary">eccB</name>
    <name evidence="12" type="ORF">QRX60_07750</name>
</gene>
<dbReference type="GO" id="GO:0005886">
    <property type="term" value="C:plasma membrane"/>
    <property type="evidence" value="ECO:0007669"/>
    <property type="project" value="UniProtKB-SubCell"/>
</dbReference>
<evidence type="ECO:0000256" key="4">
    <source>
        <dbReference type="ARBA" id="ARBA00022692"/>
    </source>
</evidence>
<dbReference type="Proteomes" id="UP001239397">
    <property type="component" value="Chromosome"/>
</dbReference>